<proteinExistence type="predicted"/>
<evidence type="ECO:0008006" key="3">
    <source>
        <dbReference type="Google" id="ProtNLM"/>
    </source>
</evidence>
<protein>
    <recommendedName>
        <fullName evidence="3">Carboxypeptidase-like regulatory domain-containing protein</fullName>
    </recommendedName>
</protein>
<dbReference type="RefSeq" id="WP_165940211.1">
    <property type="nucleotide sequence ID" value="NZ_SMFL01000022.1"/>
</dbReference>
<dbReference type="SUPFAM" id="SSF49464">
    <property type="entry name" value="Carboxypeptidase regulatory domain-like"/>
    <property type="match status" value="1"/>
</dbReference>
<evidence type="ECO:0000313" key="1">
    <source>
        <dbReference type="EMBL" id="TDE09030.1"/>
    </source>
</evidence>
<comment type="caution">
    <text evidence="1">The sequence shown here is derived from an EMBL/GenBank/DDBJ whole genome shotgun (WGS) entry which is preliminary data.</text>
</comment>
<sequence>MLLQAQRTITGKVINETGLTIITGAKIQSLDRLLLGSTDRSGFFKIELPPGCNQLLINSLGMESMSIAITDTCNYLEIILMNDTIYDFVTSQVANRRRHRKFKNLKNKHRQAGDKGIFTSNIPCVKYMFQEY</sequence>
<keyword evidence="2" id="KW-1185">Reference proteome</keyword>
<reference evidence="1 2" key="1">
    <citation type="submission" date="2019-03" db="EMBL/GenBank/DDBJ databases">
        <title>Dyadobacter AR-3-6 sp. nov., isolated from arctic soil.</title>
        <authorList>
            <person name="Chaudhary D.K."/>
        </authorList>
    </citation>
    <scope>NUCLEOTIDE SEQUENCE [LARGE SCALE GENOMIC DNA]</scope>
    <source>
        <strain evidence="1 2">AR-3-6</strain>
    </source>
</reference>
<dbReference type="InterPro" id="IPR008969">
    <property type="entry name" value="CarboxyPept-like_regulatory"/>
</dbReference>
<dbReference type="Proteomes" id="UP000294850">
    <property type="component" value="Unassembled WGS sequence"/>
</dbReference>
<gene>
    <name evidence="1" type="ORF">E0F88_31605</name>
</gene>
<dbReference type="AlphaFoldDB" id="A0A4R5DAP1"/>
<evidence type="ECO:0000313" key="2">
    <source>
        <dbReference type="Proteomes" id="UP000294850"/>
    </source>
</evidence>
<accession>A0A4R5DAP1</accession>
<organism evidence="1 2">
    <name type="scientific">Dyadobacter psychrotolerans</name>
    <dbReference type="NCBI Taxonomy" id="2541721"/>
    <lineage>
        <taxon>Bacteria</taxon>
        <taxon>Pseudomonadati</taxon>
        <taxon>Bacteroidota</taxon>
        <taxon>Cytophagia</taxon>
        <taxon>Cytophagales</taxon>
        <taxon>Spirosomataceae</taxon>
        <taxon>Dyadobacter</taxon>
    </lineage>
</organism>
<dbReference type="EMBL" id="SMFL01000022">
    <property type="protein sequence ID" value="TDE09030.1"/>
    <property type="molecule type" value="Genomic_DNA"/>
</dbReference>
<name>A0A4R5DAP1_9BACT</name>